<dbReference type="Proteomes" id="UP000035680">
    <property type="component" value="Unassembled WGS sequence"/>
</dbReference>
<sequence length="68" mass="7954">MELLKTIYQKIYDNIYKITSCAGAAVFVAIVIYYFKRKNFPRRLPQKDLDKLSQAKENIKHTNTTISV</sequence>
<accession>A0A0K0EUI9</accession>
<feature type="transmembrane region" description="Helical" evidence="1">
    <location>
        <begin position="15"/>
        <end position="35"/>
    </location>
</feature>
<dbReference type="WBParaSite" id="SVE_0018300.1">
    <property type="protein sequence ID" value="SVE_0018300.1"/>
    <property type="gene ID" value="SVE_0018300"/>
</dbReference>
<evidence type="ECO:0000256" key="1">
    <source>
        <dbReference type="SAM" id="Phobius"/>
    </source>
</evidence>
<reference evidence="2" key="1">
    <citation type="submission" date="2014-07" db="EMBL/GenBank/DDBJ databases">
        <authorList>
            <person name="Martin A.A"/>
            <person name="De Silva N."/>
        </authorList>
    </citation>
    <scope>NUCLEOTIDE SEQUENCE</scope>
</reference>
<evidence type="ECO:0000313" key="2">
    <source>
        <dbReference type="Proteomes" id="UP000035680"/>
    </source>
</evidence>
<keyword evidence="2" id="KW-1185">Reference proteome</keyword>
<keyword evidence="1" id="KW-0812">Transmembrane</keyword>
<name>A0A0K0EUI9_STRVS</name>
<organism evidence="2 3">
    <name type="scientific">Strongyloides venezuelensis</name>
    <name type="common">Threadworm</name>
    <dbReference type="NCBI Taxonomy" id="75913"/>
    <lineage>
        <taxon>Eukaryota</taxon>
        <taxon>Metazoa</taxon>
        <taxon>Ecdysozoa</taxon>
        <taxon>Nematoda</taxon>
        <taxon>Chromadorea</taxon>
        <taxon>Rhabditida</taxon>
        <taxon>Tylenchina</taxon>
        <taxon>Panagrolaimomorpha</taxon>
        <taxon>Strongyloidoidea</taxon>
        <taxon>Strongyloididae</taxon>
        <taxon>Strongyloides</taxon>
    </lineage>
</organism>
<proteinExistence type="predicted"/>
<reference evidence="3" key="2">
    <citation type="submission" date="2015-08" db="UniProtKB">
        <authorList>
            <consortium name="WormBaseParasite"/>
        </authorList>
    </citation>
    <scope>IDENTIFICATION</scope>
</reference>
<keyword evidence="1" id="KW-0472">Membrane</keyword>
<keyword evidence="1" id="KW-1133">Transmembrane helix</keyword>
<protein>
    <submittedName>
        <fullName evidence="3">Conserved domain protein</fullName>
    </submittedName>
</protein>
<dbReference type="AlphaFoldDB" id="A0A0K0EUI9"/>
<evidence type="ECO:0000313" key="3">
    <source>
        <dbReference type="WBParaSite" id="SVE_0018300.1"/>
    </source>
</evidence>